<evidence type="ECO:0000313" key="3">
    <source>
        <dbReference type="EMBL" id="PPR00507.1"/>
    </source>
</evidence>
<keyword evidence="1" id="KW-0659">Purine metabolism</keyword>
<keyword evidence="4" id="KW-1185">Reference proteome</keyword>
<dbReference type="GO" id="GO:0006144">
    <property type="term" value="P:purine nucleobase metabolic process"/>
    <property type="evidence" value="ECO:0007669"/>
    <property type="project" value="UniProtKB-KW"/>
</dbReference>
<reference evidence="3 4" key="1">
    <citation type="journal article" date="2018" name="Evol. Lett.">
        <title>Horizontal gene cluster transfer increased hallucinogenic mushroom diversity.</title>
        <authorList>
            <person name="Reynolds H.T."/>
            <person name="Vijayakumar V."/>
            <person name="Gluck-Thaler E."/>
            <person name="Korotkin H.B."/>
            <person name="Matheny P.B."/>
            <person name="Slot J.C."/>
        </authorList>
    </citation>
    <scope>NUCLEOTIDE SEQUENCE [LARGE SCALE GENOMIC DNA]</scope>
    <source>
        <strain evidence="3 4">SRW20</strain>
    </source>
</reference>
<dbReference type="SUPFAM" id="SSF158694">
    <property type="entry name" value="UraD-Like"/>
    <property type="match status" value="1"/>
</dbReference>
<dbReference type="PANTHER" id="PTHR37987">
    <property type="entry name" value="CHROMOSOME 9, WHOLE GENOME SHOTGUN SEQUENCE"/>
    <property type="match status" value="1"/>
</dbReference>
<evidence type="ECO:0000256" key="1">
    <source>
        <dbReference type="ARBA" id="ARBA00022631"/>
    </source>
</evidence>
<sequence length="202" mass="22121">MSALPAFDEIRDAPSSPKSPLSHALEILFEHSPILVNVLEPQLNGVLKSSPDIASYSRLIDVALAEISKWNTQAQSQFISGHPRIGENKNLSTLSANEQGANNVSPTPPEVLARLVHLNTCYEKKYPGLRYITFVDGRSRAAIAEEMEDMLGFPHSLSPTHPALDDISPIEVGGEDWKNELDRALFDIGRIAKSRLRSLGGV</sequence>
<name>A0A409YBW6_9AGAR</name>
<evidence type="ECO:0000313" key="4">
    <source>
        <dbReference type="Proteomes" id="UP000284706"/>
    </source>
</evidence>
<dbReference type="EMBL" id="NHYE01001003">
    <property type="protein sequence ID" value="PPR00507.1"/>
    <property type="molecule type" value="Genomic_DNA"/>
</dbReference>
<protein>
    <recommendedName>
        <fullName evidence="2">Oxo-4-hydroxy-4-carboxy-5-ureidoimidazoline decarboxylase domain-containing protein</fullName>
    </recommendedName>
</protein>
<dbReference type="InterPro" id="IPR018020">
    <property type="entry name" value="OHCU_decarboxylase"/>
</dbReference>
<evidence type="ECO:0000259" key="2">
    <source>
        <dbReference type="Pfam" id="PF09349"/>
    </source>
</evidence>
<organism evidence="3 4">
    <name type="scientific">Gymnopilus dilepis</name>
    <dbReference type="NCBI Taxonomy" id="231916"/>
    <lineage>
        <taxon>Eukaryota</taxon>
        <taxon>Fungi</taxon>
        <taxon>Dikarya</taxon>
        <taxon>Basidiomycota</taxon>
        <taxon>Agaricomycotina</taxon>
        <taxon>Agaricomycetes</taxon>
        <taxon>Agaricomycetidae</taxon>
        <taxon>Agaricales</taxon>
        <taxon>Agaricineae</taxon>
        <taxon>Hymenogastraceae</taxon>
        <taxon>Gymnopilus</taxon>
    </lineage>
</organism>
<dbReference type="Proteomes" id="UP000284706">
    <property type="component" value="Unassembled WGS sequence"/>
</dbReference>
<accession>A0A409YBW6</accession>
<dbReference type="Gene3D" id="1.10.3330.10">
    <property type="entry name" value="Oxo-4-hydroxy-4-carboxy-5-ureidoimidazoline decarboxylase"/>
    <property type="match status" value="1"/>
</dbReference>
<gene>
    <name evidence="3" type="ORF">CVT26_009895</name>
</gene>
<dbReference type="InParanoid" id="A0A409YBW6"/>
<dbReference type="InterPro" id="IPR036778">
    <property type="entry name" value="OHCU_decarboxylase_sf"/>
</dbReference>
<proteinExistence type="predicted"/>
<dbReference type="OrthoDB" id="5398391at2759"/>
<dbReference type="PANTHER" id="PTHR37987:SF1">
    <property type="entry name" value="OXO-4-HYDROXY-4-CARBOXY-5-UREIDOIMIDAZOLINE DECARBOXYLASE DOMAIN-CONTAINING PROTEIN"/>
    <property type="match status" value="1"/>
</dbReference>
<dbReference type="AlphaFoldDB" id="A0A409YBW6"/>
<comment type="caution">
    <text evidence="3">The sequence shown here is derived from an EMBL/GenBank/DDBJ whole genome shotgun (WGS) entry which is preliminary data.</text>
</comment>
<dbReference type="Pfam" id="PF09349">
    <property type="entry name" value="OHCU_decarbox"/>
    <property type="match status" value="1"/>
</dbReference>
<feature type="domain" description="Oxo-4-hydroxy-4-carboxy-5-ureidoimidazoline decarboxylase" evidence="2">
    <location>
        <begin position="18"/>
        <end position="149"/>
    </location>
</feature>